<dbReference type="InterPro" id="IPR010559">
    <property type="entry name" value="Sig_transdc_His_kin_internal"/>
</dbReference>
<name>A0A6J4JSJ9_9SPHI</name>
<keyword evidence="1" id="KW-0812">Transmembrane</keyword>
<keyword evidence="3" id="KW-0808">Transferase</keyword>
<feature type="transmembrane region" description="Helical" evidence="1">
    <location>
        <begin position="317"/>
        <end position="336"/>
    </location>
</feature>
<dbReference type="Pfam" id="PF06580">
    <property type="entry name" value="His_kinase"/>
    <property type="match status" value="1"/>
</dbReference>
<sequence>MLKRIPIYILLGFLVVYFFNLTDQTGASAYWINVGYSTLYTFFMWEGNQAVVNRLRRKYPNYGQTSQRLMAEMAWCVIYTVLAVLLLSAVLILIHGERPFTLHVLLSDFNVALKPSLVGTLVVVSINEAAYFLKQWRKTILEAEQLKRENIASQFETLKSQVNPHFLFNSLNTLITIIPEDPELAVTFVQKLSNVYRYVLQNKDRELVTLAEEMKVAEAYLFLLKTRFGENLRVNTDIPQDQLGKFIAPLTLQMLLENAIKHNVVSVEKPLHIHLYVEKDDVLVVKNNLQRKSSVPDSTQTGLTNITQRYRLLCRRAVEVIVTASNFMVVLPLLTVERSEQSYRDGL</sequence>
<organism evidence="3">
    <name type="scientific">uncultured Cytophagales bacterium</name>
    <dbReference type="NCBI Taxonomy" id="158755"/>
    <lineage>
        <taxon>Bacteria</taxon>
        <taxon>Pseudomonadati</taxon>
        <taxon>Bacteroidota</taxon>
        <taxon>Sphingobacteriia</taxon>
        <taxon>Sphingobacteriales</taxon>
        <taxon>environmental samples</taxon>
    </lineage>
</organism>
<proteinExistence type="predicted"/>
<reference evidence="3" key="1">
    <citation type="submission" date="2020-02" db="EMBL/GenBank/DDBJ databases">
        <authorList>
            <person name="Meier V. D."/>
        </authorList>
    </citation>
    <scope>NUCLEOTIDE SEQUENCE</scope>
    <source>
        <strain evidence="3">AVDCRST_MAG56</strain>
    </source>
</reference>
<dbReference type="AlphaFoldDB" id="A0A6J4JSJ9"/>
<keyword evidence="1" id="KW-0472">Membrane</keyword>
<dbReference type="InterPro" id="IPR050640">
    <property type="entry name" value="Bact_2-comp_sensor_kinase"/>
</dbReference>
<accession>A0A6J4JSJ9</accession>
<feature type="transmembrane region" description="Helical" evidence="1">
    <location>
        <begin position="115"/>
        <end position="133"/>
    </location>
</feature>
<dbReference type="GO" id="GO:0000155">
    <property type="term" value="F:phosphorelay sensor kinase activity"/>
    <property type="evidence" value="ECO:0007669"/>
    <property type="project" value="InterPro"/>
</dbReference>
<feature type="domain" description="Signal transduction histidine kinase internal region" evidence="2">
    <location>
        <begin position="154"/>
        <end position="232"/>
    </location>
</feature>
<dbReference type="GO" id="GO:0016020">
    <property type="term" value="C:membrane"/>
    <property type="evidence" value="ECO:0007669"/>
    <property type="project" value="InterPro"/>
</dbReference>
<dbReference type="PANTHER" id="PTHR34220">
    <property type="entry name" value="SENSOR HISTIDINE KINASE YPDA"/>
    <property type="match status" value="1"/>
</dbReference>
<evidence type="ECO:0000313" key="3">
    <source>
        <dbReference type="EMBL" id="CAA9286359.1"/>
    </source>
</evidence>
<feature type="transmembrane region" description="Helical" evidence="1">
    <location>
        <begin position="69"/>
        <end position="95"/>
    </location>
</feature>
<evidence type="ECO:0000256" key="1">
    <source>
        <dbReference type="SAM" id="Phobius"/>
    </source>
</evidence>
<dbReference type="EMBL" id="CADCTQ010000350">
    <property type="protein sequence ID" value="CAA9286359.1"/>
    <property type="molecule type" value="Genomic_DNA"/>
</dbReference>
<keyword evidence="1" id="KW-1133">Transmembrane helix</keyword>
<protein>
    <submittedName>
        <fullName evidence="3">Putative two-component system sensor protein histidine kinase</fullName>
    </submittedName>
</protein>
<dbReference type="PANTHER" id="PTHR34220:SF7">
    <property type="entry name" value="SENSOR HISTIDINE KINASE YPDA"/>
    <property type="match status" value="1"/>
</dbReference>
<feature type="transmembrane region" description="Helical" evidence="1">
    <location>
        <begin position="5"/>
        <end position="22"/>
    </location>
</feature>
<keyword evidence="3" id="KW-0418">Kinase</keyword>
<gene>
    <name evidence="3" type="ORF">AVDCRST_MAG56-4162</name>
</gene>
<feature type="transmembrane region" description="Helical" evidence="1">
    <location>
        <begin position="28"/>
        <end position="48"/>
    </location>
</feature>
<evidence type="ECO:0000259" key="2">
    <source>
        <dbReference type="Pfam" id="PF06580"/>
    </source>
</evidence>